<dbReference type="Pfam" id="PF01710">
    <property type="entry name" value="HTH_Tnp_IS630"/>
    <property type="match status" value="1"/>
</dbReference>
<accession>A0A1I4V7G1</accession>
<dbReference type="InterPro" id="IPR002622">
    <property type="entry name" value="Transposase_14"/>
</dbReference>
<reference evidence="3" key="1">
    <citation type="submission" date="2016-10" db="EMBL/GenBank/DDBJ databases">
        <authorList>
            <person name="Varghese N."/>
            <person name="Submissions S."/>
        </authorList>
    </citation>
    <scope>NUCLEOTIDE SEQUENCE [LARGE SCALE GENOMIC DNA]</scope>
    <source>
        <strain evidence="3">Nm44</strain>
    </source>
</reference>
<proteinExistence type="predicted"/>
<dbReference type="AlphaFoldDB" id="A0A1I4V7G1"/>
<dbReference type="OrthoDB" id="8613480at2"/>
<evidence type="ECO:0000259" key="1">
    <source>
        <dbReference type="Pfam" id="PF01710"/>
    </source>
</evidence>
<feature type="domain" description="Transposase Synechocystis PCC 6803" evidence="1">
    <location>
        <begin position="1"/>
        <end position="99"/>
    </location>
</feature>
<dbReference type="Proteomes" id="UP000183287">
    <property type="component" value="Unassembled WGS sequence"/>
</dbReference>
<name>A0A1I4V7G1_9PROT</name>
<dbReference type="InterPro" id="IPR009057">
    <property type="entry name" value="Homeodomain-like_sf"/>
</dbReference>
<dbReference type="EMBL" id="FOUB01000077">
    <property type="protein sequence ID" value="SFM97142.1"/>
    <property type="molecule type" value="Genomic_DNA"/>
</dbReference>
<keyword evidence="3" id="KW-1185">Reference proteome</keyword>
<organism evidence="2 3">
    <name type="scientific">Nitrosomonas communis</name>
    <dbReference type="NCBI Taxonomy" id="44574"/>
    <lineage>
        <taxon>Bacteria</taxon>
        <taxon>Pseudomonadati</taxon>
        <taxon>Pseudomonadota</taxon>
        <taxon>Betaproteobacteria</taxon>
        <taxon>Nitrosomonadales</taxon>
        <taxon>Nitrosomonadaceae</taxon>
        <taxon>Nitrosomonas</taxon>
    </lineage>
</organism>
<evidence type="ECO:0000313" key="3">
    <source>
        <dbReference type="Proteomes" id="UP000183287"/>
    </source>
</evidence>
<dbReference type="RefSeq" id="WP_074906914.1">
    <property type="nucleotide sequence ID" value="NZ_FOUB01000077.1"/>
</dbReference>
<protein>
    <submittedName>
        <fullName evidence="2">Transposase</fullName>
    </submittedName>
</protein>
<gene>
    <name evidence="2" type="ORF">SAMN05421863_107711</name>
</gene>
<sequence>MAYSLDFRRKVLYVREKEGLTIAGVAARFDVGVASVTRWVKNIHRKPQGFRQRKIDLEVLRQDNFDYPDAYQYERAKRLGVAQNAIFLALKKLGVTYKKL</sequence>
<dbReference type="SUPFAM" id="SSF46689">
    <property type="entry name" value="Homeodomain-like"/>
    <property type="match status" value="1"/>
</dbReference>
<evidence type="ECO:0000313" key="2">
    <source>
        <dbReference type="EMBL" id="SFM97142.1"/>
    </source>
</evidence>